<dbReference type="InterPro" id="IPR009057">
    <property type="entry name" value="Homeodomain-like_sf"/>
</dbReference>
<dbReference type="PROSITE" id="PS00688">
    <property type="entry name" value="SIGMA54_INTERACT_3"/>
    <property type="match status" value="1"/>
</dbReference>
<dbReference type="CDD" id="cd00009">
    <property type="entry name" value="AAA"/>
    <property type="match status" value="1"/>
</dbReference>
<dbReference type="SMART" id="SM00382">
    <property type="entry name" value="AAA"/>
    <property type="match status" value="1"/>
</dbReference>
<dbReference type="EMBL" id="NSKE01000012">
    <property type="protein sequence ID" value="PAU92863.1"/>
    <property type="molecule type" value="Genomic_DNA"/>
</dbReference>
<keyword evidence="2" id="KW-0067">ATP-binding</keyword>
<dbReference type="SUPFAM" id="SSF52540">
    <property type="entry name" value="P-loop containing nucleoside triphosphate hydrolases"/>
    <property type="match status" value="1"/>
</dbReference>
<proteinExistence type="predicted"/>
<feature type="domain" description="Sigma-54 factor interaction" evidence="6">
    <location>
        <begin position="22"/>
        <end position="251"/>
    </location>
</feature>
<dbReference type="InterPro" id="IPR002078">
    <property type="entry name" value="Sigma_54_int"/>
</dbReference>
<keyword evidence="3" id="KW-0805">Transcription regulation</keyword>
<dbReference type="Gene3D" id="3.40.50.300">
    <property type="entry name" value="P-loop containing nucleotide triphosphate hydrolases"/>
    <property type="match status" value="1"/>
</dbReference>
<dbReference type="Gene3D" id="1.10.10.60">
    <property type="entry name" value="Homeodomain-like"/>
    <property type="match status" value="1"/>
</dbReference>
<dbReference type="InterPro" id="IPR058031">
    <property type="entry name" value="AAA_lid_NorR"/>
</dbReference>
<protein>
    <submittedName>
        <fullName evidence="7">Transcriptional regulator</fullName>
    </submittedName>
</protein>
<evidence type="ECO:0000256" key="4">
    <source>
        <dbReference type="ARBA" id="ARBA00023163"/>
    </source>
</evidence>
<evidence type="ECO:0000256" key="3">
    <source>
        <dbReference type="ARBA" id="ARBA00023015"/>
    </source>
</evidence>
<dbReference type="InterPro" id="IPR003593">
    <property type="entry name" value="AAA+_ATPase"/>
</dbReference>
<comment type="caution">
    <text evidence="7">The sequence shown here is derived from an EMBL/GenBank/DDBJ whole genome shotgun (WGS) entry which is preliminary data.</text>
</comment>
<dbReference type="Proteomes" id="UP000218831">
    <property type="component" value="Unassembled WGS sequence"/>
</dbReference>
<dbReference type="GO" id="GO:0043565">
    <property type="term" value="F:sequence-specific DNA binding"/>
    <property type="evidence" value="ECO:0007669"/>
    <property type="project" value="InterPro"/>
</dbReference>
<evidence type="ECO:0000256" key="2">
    <source>
        <dbReference type="ARBA" id="ARBA00022840"/>
    </source>
</evidence>
<evidence type="ECO:0000256" key="1">
    <source>
        <dbReference type="ARBA" id="ARBA00022741"/>
    </source>
</evidence>
<evidence type="ECO:0000313" key="7">
    <source>
        <dbReference type="EMBL" id="PAU92863.1"/>
    </source>
</evidence>
<evidence type="ECO:0000313" key="8">
    <source>
        <dbReference type="Proteomes" id="UP000218831"/>
    </source>
</evidence>
<dbReference type="Pfam" id="PF00158">
    <property type="entry name" value="Sigma54_activat"/>
    <property type="match status" value="1"/>
</dbReference>
<organism evidence="7 8">
    <name type="scientific">Fodinibius salipaludis</name>
    <dbReference type="NCBI Taxonomy" id="2032627"/>
    <lineage>
        <taxon>Bacteria</taxon>
        <taxon>Pseudomonadati</taxon>
        <taxon>Balneolota</taxon>
        <taxon>Balneolia</taxon>
        <taxon>Balneolales</taxon>
        <taxon>Balneolaceae</taxon>
        <taxon>Fodinibius</taxon>
    </lineage>
</organism>
<accession>A0A2A2G7Q8</accession>
<dbReference type="InterPro" id="IPR002197">
    <property type="entry name" value="HTH_Fis"/>
</dbReference>
<dbReference type="Pfam" id="PF25601">
    <property type="entry name" value="AAA_lid_14"/>
    <property type="match status" value="1"/>
</dbReference>
<keyword evidence="8" id="KW-1185">Reference proteome</keyword>
<dbReference type="PRINTS" id="PR01590">
    <property type="entry name" value="HTHFIS"/>
</dbReference>
<dbReference type="Gene3D" id="1.10.8.60">
    <property type="match status" value="1"/>
</dbReference>
<feature type="region of interest" description="Disordered" evidence="5">
    <location>
        <begin position="1"/>
        <end position="20"/>
    </location>
</feature>
<evidence type="ECO:0000256" key="5">
    <source>
        <dbReference type="SAM" id="MobiDB-lite"/>
    </source>
</evidence>
<reference evidence="7 8" key="1">
    <citation type="submission" date="2017-08" db="EMBL/GenBank/DDBJ databases">
        <title>Aliifodinibius alkalisoli sp. nov., isolated from saline alkaline soil.</title>
        <authorList>
            <person name="Liu D."/>
            <person name="Zhang G."/>
        </authorList>
    </citation>
    <scope>NUCLEOTIDE SEQUENCE [LARGE SCALE GENOMIC DNA]</scope>
    <source>
        <strain evidence="7 8">WN023</strain>
    </source>
</reference>
<dbReference type="AlphaFoldDB" id="A0A2A2G7Q8"/>
<dbReference type="GO" id="GO:0005524">
    <property type="term" value="F:ATP binding"/>
    <property type="evidence" value="ECO:0007669"/>
    <property type="project" value="UniProtKB-KW"/>
</dbReference>
<dbReference type="SUPFAM" id="SSF46689">
    <property type="entry name" value="Homeodomain-like"/>
    <property type="match status" value="1"/>
</dbReference>
<gene>
    <name evidence="7" type="ORF">CK503_14340</name>
</gene>
<dbReference type="RefSeq" id="WP_095607519.1">
    <property type="nucleotide sequence ID" value="NZ_NSKE01000012.1"/>
</dbReference>
<dbReference type="FunFam" id="3.40.50.300:FF:000006">
    <property type="entry name" value="DNA-binding transcriptional regulator NtrC"/>
    <property type="match status" value="1"/>
</dbReference>
<evidence type="ECO:0000259" key="6">
    <source>
        <dbReference type="PROSITE" id="PS50045"/>
    </source>
</evidence>
<dbReference type="Pfam" id="PF02954">
    <property type="entry name" value="HTH_8"/>
    <property type="match status" value="1"/>
</dbReference>
<keyword evidence="1" id="KW-0547">Nucleotide-binding</keyword>
<dbReference type="GO" id="GO:0006355">
    <property type="term" value="P:regulation of DNA-templated transcription"/>
    <property type="evidence" value="ECO:0007669"/>
    <property type="project" value="InterPro"/>
</dbReference>
<dbReference type="InterPro" id="IPR025944">
    <property type="entry name" value="Sigma_54_int_dom_CS"/>
</dbReference>
<dbReference type="PROSITE" id="PS50045">
    <property type="entry name" value="SIGMA54_INTERACT_4"/>
    <property type="match status" value="1"/>
</dbReference>
<dbReference type="OrthoDB" id="9810703at2"/>
<name>A0A2A2G7Q8_9BACT</name>
<dbReference type="PANTHER" id="PTHR32071">
    <property type="entry name" value="TRANSCRIPTIONAL REGULATORY PROTEIN"/>
    <property type="match status" value="1"/>
</dbReference>
<keyword evidence="4" id="KW-0804">Transcription</keyword>
<dbReference type="PANTHER" id="PTHR32071:SF119">
    <property type="entry name" value="SIGMA L-DEPENDENT TRANSCRIPTIONAL REGULATOR YPLP-RELATED"/>
    <property type="match status" value="1"/>
</dbReference>
<sequence length="345" mass="38895">MEENSLSDNDINKKKGSKKPVFITQNPTMKDLLGKVRQVAKTKATLLISGENGTGKEVLAQLVHYHSNRSENELVAINCGAIPSELVESELFGHEKGAFTGAHARKEGCFELAHKSTLFLDEIGEMPKSVQVKLLRAVELGSFRRVGGKEEVNVDISLISATNKVLFDQVQSGSFREDLFYRLNVIELYVPPLRHRKEDIPLLVDFYKSHFVENYGIEEIVFSEEIMEMFLSYDWPGNVRELKNIVERSVVLADGEEVTPDVIPSRIHRGENIYPVSKGSAYDKIIQIPIGTSLEEIERKVIDHTLYSVDNNKTEAAKILGFSRKTLHNKLTKYEAEKEAQESTS</sequence>
<dbReference type="InterPro" id="IPR027417">
    <property type="entry name" value="P-loop_NTPase"/>
</dbReference>